<protein>
    <recommendedName>
        <fullName evidence="2">Type II toxin-antitoxin system RelE/ParE family toxin</fullName>
    </recommendedName>
</protein>
<dbReference type="EMBL" id="FPHI01000004">
    <property type="protein sequence ID" value="SFV51727.1"/>
    <property type="molecule type" value="Genomic_DNA"/>
</dbReference>
<evidence type="ECO:0000313" key="1">
    <source>
        <dbReference type="EMBL" id="SFV51727.1"/>
    </source>
</evidence>
<dbReference type="AlphaFoldDB" id="A0A1W1BE06"/>
<name>A0A1W1BE06_9ZZZZ</name>
<organism evidence="1">
    <name type="scientific">hydrothermal vent metagenome</name>
    <dbReference type="NCBI Taxonomy" id="652676"/>
    <lineage>
        <taxon>unclassified sequences</taxon>
        <taxon>metagenomes</taxon>
        <taxon>ecological metagenomes</taxon>
    </lineage>
</organism>
<accession>A0A1W1BE06</accession>
<proteinExistence type="predicted"/>
<reference evidence="1" key="1">
    <citation type="submission" date="2016-10" db="EMBL/GenBank/DDBJ databases">
        <authorList>
            <person name="de Groot N.N."/>
        </authorList>
    </citation>
    <scope>NUCLEOTIDE SEQUENCE</scope>
</reference>
<evidence type="ECO:0008006" key="2">
    <source>
        <dbReference type="Google" id="ProtNLM"/>
    </source>
</evidence>
<sequence>MPYKYRKSYYFSDDNIRDYIFKGYVIPYRVEINKNRLTILGIIKYKDN</sequence>
<gene>
    <name evidence="1" type="ORF">MNB_SV-3-884</name>
</gene>